<dbReference type="SMART" id="SM00091">
    <property type="entry name" value="PAS"/>
    <property type="match status" value="3"/>
</dbReference>
<keyword evidence="3" id="KW-0597">Phosphoprotein</keyword>
<feature type="domain" description="PAS" evidence="10">
    <location>
        <begin position="407"/>
        <end position="477"/>
    </location>
</feature>
<evidence type="ECO:0000256" key="3">
    <source>
        <dbReference type="ARBA" id="ARBA00022553"/>
    </source>
</evidence>
<keyword evidence="4" id="KW-0808">Transferase</keyword>
<evidence type="ECO:0000313" key="12">
    <source>
        <dbReference type="EMBL" id="USS01700.1"/>
    </source>
</evidence>
<dbReference type="EC" id="2.7.13.3" evidence="2"/>
<dbReference type="Gene3D" id="1.10.287.130">
    <property type="match status" value="1"/>
</dbReference>
<evidence type="ECO:0000313" key="11">
    <source>
        <dbReference type="EMBL" id="AYE35102.1"/>
    </source>
</evidence>
<dbReference type="Pfam" id="PF08448">
    <property type="entry name" value="PAS_4"/>
    <property type="match status" value="1"/>
</dbReference>
<dbReference type="InterPro" id="IPR036890">
    <property type="entry name" value="HATPase_C_sf"/>
</dbReference>
<evidence type="ECO:0000256" key="2">
    <source>
        <dbReference type="ARBA" id="ARBA00012438"/>
    </source>
</evidence>
<dbReference type="SUPFAM" id="SSF55781">
    <property type="entry name" value="GAF domain-like"/>
    <property type="match status" value="1"/>
</dbReference>
<dbReference type="RefSeq" id="WP_066673532.1">
    <property type="nucleotide sequence ID" value="NZ_CABMIZ010000001.1"/>
</dbReference>
<dbReference type="PRINTS" id="PR00344">
    <property type="entry name" value="BCTRLSENSOR"/>
</dbReference>
<dbReference type="InterPro" id="IPR003661">
    <property type="entry name" value="HisK_dim/P_dom"/>
</dbReference>
<dbReference type="InterPro" id="IPR004358">
    <property type="entry name" value="Sig_transdc_His_kin-like_C"/>
</dbReference>
<name>A0A9N7PMH1_CLOSE</name>
<dbReference type="FunFam" id="3.30.565.10:FF:000037">
    <property type="entry name" value="Hybrid sensor histidine kinase/response regulator"/>
    <property type="match status" value="1"/>
</dbReference>
<dbReference type="SUPFAM" id="SSF55785">
    <property type="entry name" value="PYP-like sensor domain (PAS domain)"/>
    <property type="match status" value="3"/>
</dbReference>
<dbReference type="Pfam" id="PF02518">
    <property type="entry name" value="HATPase_c"/>
    <property type="match status" value="1"/>
</dbReference>
<feature type="domain" description="PAS" evidence="10">
    <location>
        <begin position="117"/>
        <end position="187"/>
    </location>
</feature>
<reference evidence="12" key="2">
    <citation type="submission" date="2022-06" db="EMBL/GenBank/DDBJ databases">
        <authorList>
            <person name="Holder M.E."/>
            <person name="Ajami N.J."/>
            <person name="Petrosino J.F."/>
        </authorList>
    </citation>
    <scope>NUCLEOTIDE SEQUENCE</scope>
    <source>
        <strain evidence="12">RMA 8861</strain>
    </source>
</reference>
<dbReference type="KEGG" id="csep:CP523_12125"/>
<dbReference type="PANTHER" id="PTHR43547">
    <property type="entry name" value="TWO-COMPONENT HISTIDINE KINASE"/>
    <property type="match status" value="1"/>
</dbReference>
<dbReference type="GO" id="GO:0000155">
    <property type="term" value="F:phosphorelay sensor kinase activity"/>
    <property type="evidence" value="ECO:0007669"/>
    <property type="project" value="InterPro"/>
</dbReference>
<evidence type="ECO:0000256" key="6">
    <source>
        <dbReference type="ARBA" id="ARBA00022777"/>
    </source>
</evidence>
<dbReference type="SMART" id="SM00388">
    <property type="entry name" value="HisKA"/>
    <property type="match status" value="1"/>
</dbReference>
<dbReference type="GO" id="GO:0005524">
    <property type="term" value="F:ATP binding"/>
    <property type="evidence" value="ECO:0007669"/>
    <property type="project" value="UniProtKB-KW"/>
</dbReference>
<dbReference type="Pfam" id="PF13426">
    <property type="entry name" value="PAS_9"/>
    <property type="match status" value="1"/>
</dbReference>
<dbReference type="CDD" id="cd16922">
    <property type="entry name" value="HATPase_EvgS-ArcB-TorS-like"/>
    <property type="match status" value="1"/>
</dbReference>
<sequence length="794" mass="92218">MEYNNDFIESDNASFLDLLDENIILVNKNGEILYINKAFLKRLEYCNKELLGKNINNIILENNIKEIIEKKPSSYYLRLFSKNNDLVNLDIKVIKRLFKNQYVYYIIGKEIEEKVHFRTDIEELFEDIPYYVSVKDSKCRYVYVNNAFQKFLGKNKKDIYGKKIDEILSTRLKSSVIKSDEEALRTKEEIISEEKIWIDGKECIIECYKKPIVDKFGEIKALIGIAHNITLKKLINEDVVKSDFDLLTIYNLFDKKNRKVNKDSLLNELGPHIVGRFGAKGAGIYLYDFKEDGLNLYSNYGLTKVEAEEIERWINENKVSNCVKEIYTNKVDGMYKWRSELDYIAVYPIKFEKKAIGLLIIGYKSRVIPVHIENILIDAICNQLGIIIKNNILFDEVKKNVEEKLEAEKDVNVLFNTGNEVVSVIDSNGKLIKINGNWKNILGWNEKDVLGKKFIEYVYADERDEARIIMSNQYENYRLINRQLCKDKTYKWISWQIRYMKDKDIFISSGKDITEAVLMERKNKLLEEDMKLETIKSEYFANMSHELKTPLNIILSTMQLLDMNIENGKIYADSDVDINRYIKSIRQNSYRLLKLVNNIIDQGKIDNGYLQLQKGNYNIIKIVEDITLSSVQLVESKGIKLTFDTDTEELMVACDLEKIERIMLNLLSNATKYTEKNGEIFVCISSTEKEVKISVKDNGIGIPEDRLEHIFNRFEQVDNKITRNSLGSGIGLNLVKSLVEMHNGSIEVKSKYGQGCEFIFTIPNITMAEDEESGINKELTIGKSERCNIEFSYI</sequence>
<dbReference type="SUPFAM" id="SSF55874">
    <property type="entry name" value="ATPase domain of HSP90 chaperone/DNA topoisomerase II/histidine kinase"/>
    <property type="match status" value="1"/>
</dbReference>
<evidence type="ECO:0000256" key="7">
    <source>
        <dbReference type="ARBA" id="ARBA00022840"/>
    </source>
</evidence>
<reference evidence="11 13" key="1">
    <citation type="submission" date="2017-09" db="EMBL/GenBank/DDBJ databases">
        <authorList>
            <person name="Thomas P."/>
            <person name="Seyboldt C."/>
        </authorList>
    </citation>
    <scope>NUCLEOTIDE SEQUENCE [LARGE SCALE GENOMIC DNA]</scope>
    <source>
        <strain evidence="11 13">DSM 7534</strain>
    </source>
</reference>
<dbReference type="EMBL" id="CP099799">
    <property type="protein sequence ID" value="USS01700.1"/>
    <property type="molecule type" value="Genomic_DNA"/>
</dbReference>
<dbReference type="CDD" id="cd00082">
    <property type="entry name" value="HisKA"/>
    <property type="match status" value="1"/>
</dbReference>
<dbReference type="Gene3D" id="3.30.565.10">
    <property type="entry name" value="Histidine kinase-like ATPase, C-terminal domain"/>
    <property type="match status" value="1"/>
</dbReference>
<dbReference type="PROSITE" id="PS50112">
    <property type="entry name" value="PAS"/>
    <property type="match status" value="3"/>
</dbReference>
<evidence type="ECO:0000256" key="5">
    <source>
        <dbReference type="ARBA" id="ARBA00022741"/>
    </source>
</evidence>
<dbReference type="InterPro" id="IPR029016">
    <property type="entry name" value="GAF-like_dom_sf"/>
</dbReference>
<dbReference type="InterPro" id="IPR003594">
    <property type="entry name" value="HATPase_dom"/>
</dbReference>
<evidence type="ECO:0000259" key="9">
    <source>
        <dbReference type="PROSITE" id="PS50109"/>
    </source>
</evidence>
<organism evidence="11 13">
    <name type="scientific">Clostridium septicum</name>
    <dbReference type="NCBI Taxonomy" id="1504"/>
    <lineage>
        <taxon>Bacteria</taxon>
        <taxon>Bacillati</taxon>
        <taxon>Bacillota</taxon>
        <taxon>Clostridia</taxon>
        <taxon>Eubacteriales</taxon>
        <taxon>Clostridiaceae</taxon>
        <taxon>Clostridium</taxon>
    </lineage>
</organism>
<evidence type="ECO:0000313" key="13">
    <source>
        <dbReference type="Proteomes" id="UP000280586"/>
    </source>
</evidence>
<dbReference type="Proteomes" id="UP000280586">
    <property type="component" value="Chromosome"/>
</dbReference>
<dbReference type="Pfam" id="PF08447">
    <property type="entry name" value="PAS_3"/>
    <property type="match status" value="1"/>
</dbReference>
<dbReference type="SMART" id="SM00387">
    <property type="entry name" value="HATPase_c"/>
    <property type="match status" value="1"/>
</dbReference>
<dbReference type="InterPro" id="IPR035965">
    <property type="entry name" value="PAS-like_dom_sf"/>
</dbReference>
<proteinExistence type="predicted"/>
<evidence type="ECO:0000256" key="4">
    <source>
        <dbReference type="ARBA" id="ARBA00022679"/>
    </source>
</evidence>
<dbReference type="Gene3D" id="3.30.450.20">
    <property type="entry name" value="PAS domain"/>
    <property type="match status" value="3"/>
</dbReference>
<dbReference type="InterPro" id="IPR005467">
    <property type="entry name" value="His_kinase_dom"/>
</dbReference>
<keyword evidence="8" id="KW-0902">Two-component regulatory system</keyword>
<dbReference type="PANTHER" id="PTHR43547:SF2">
    <property type="entry name" value="HYBRID SIGNAL TRANSDUCTION HISTIDINE KINASE C"/>
    <property type="match status" value="1"/>
</dbReference>
<evidence type="ECO:0000256" key="8">
    <source>
        <dbReference type="ARBA" id="ARBA00023012"/>
    </source>
</evidence>
<dbReference type="SUPFAM" id="SSF47384">
    <property type="entry name" value="Homodimeric domain of signal transducing histidine kinase"/>
    <property type="match status" value="1"/>
</dbReference>
<evidence type="ECO:0000259" key="10">
    <source>
        <dbReference type="PROSITE" id="PS50112"/>
    </source>
</evidence>
<dbReference type="Proteomes" id="UP001055437">
    <property type="component" value="Chromosome"/>
</dbReference>
<dbReference type="CDD" id="cd00130">
    <property type="entry name" value="PAS"/>
    <property type="match status" value="3"/>
</dbReference>
<keyword evidence="7" id="KW-0067">ATP-binding</keyword>
<feature type="domain" description="PAS" evidence="10">
    <location>
        <begin position="8"/>
        <end position="84"/>
    </location>
</feature>
<keyword evidence="5" id="KW-0547">Nucleotide-binding</keyword>
<dbReference type="GeneID" id="303561433"/>
<comment type="catalytic activity">
    <reaction evidence="1">
        <text>ATP + protein L-histidine = ADP + protein N-phospho-L-histidine.</text>
        <dbReference type="EC" id="2.7.13.3"/>
    </reaction>
</comment>
<keyword evidence="14" id="KW-1185">Reference proteome</keyword>
<feature type="domain" description="Histidine kinase" evidence="9">
    <location>
        <begin position="542"/>
        <end position="766"/>
    </location>
</feature>
<dbReference type="PROSITE" id="PS50109">
    <property type="entry name" value="HIS_KIN"/>
    <property type="match status" value="1"/>
</dbReference>
<dbReference type="AlphaFoldDB" id="A0A9N7PMH1"/>
<dbReference type="InterPro" id="IPR013656">
    <property type="entry name" value="PAS_4"/>
</dbReference>
<evidence type="ECO:0000256" key="1">
    <source>
        <dbReference type="ARBA" id="ARBA00000085"/>
    </source>
</evidence>
<evidence type="ECO:0000313" key="14">
    <source>
        <dbReference type="Proteomes" id="UP001055437"/>
    </source>
</evidence>
<keyword evidence="6" id="KW-0418">Kinase</keyword>
<gene>
    <name evidence="11" type="ORF">CP523_12125</name>
    <name evidence="12" type="ORF">NH397_04500</name>
</gene>
<dbReference type="Gene3D" id="3.30.450.40">
    <property type="match status" value="1"/>
</dbReference>
<dbReference type="NCBIfam" id="TIGR00229">
    <property type="entry name" value="sensory_box"/>
    <property type="match status" value="3"/>
</dbReference>
<dbReference type="OrthoDB" id="9813394at2"/>
<protein>
    <recommendedName>
        <fullName evidence="2">histidine kinase</fullName>
        <ecNumber evidence="2">2.7.13.3</ecNumber>
    </recommendedName>
</protein>
<dbReference type="InterPro" id="IPR000014">
    <property type="entry name" value="PAS"/>
</dbReference>
<dbReference type="InterPro" id="IPR036097">
    <property type="entry name" value="HisK_dim/P_sf"/>
</dbReference>
<dbReference type="Pfam" id="PF00512">
    <property type="entry name" value="HisKA"/>
    <property type="match status" value="1"/>
</dbReference>
<accession>A0A9N7PMH1</accession>
<dbReference type="InterPro" id="IPR013655">
    <property type="entry name" value="PAS_fold_3"/>
</dbReference>
<dbReference type="EMBL" id="CP023671">
    <property type="protein sequence ID" value="AYE35102.1"/>
    <property type="molecule type" value="Genomic_DNA"/>
</dbReference>